<dbReference type="GO" id="GO:0004301">
    <property type="term" value="F:epoxide hydrolase activity"/>
    <property type="evidence" value="ECO:0007669"/>
    <property type="project" value="TreeGrafter"/>
</dbReference>
<dbReference type="PANTHER" id="PTHR21661:SF35">
    <property type="entry name" value="EPOXIDE HYDROLASE"/>
    <property type="match status" value="1"/>
</dbReference>
<evidence type="ECO:0000256" key="4">
    <source>
        <dbReference type="SAM" id="MobiDB-lite"/>
    </source>
</evidence>
<keyword evidence="2" id="KW-0058">Aromatic hydrocarbons catabolism</keyword>
<keyword evidence="7" id="KW-1185">Reference proteome</keyword>
<proteinExistence type="inferred from homology"/>
<feature type="compositionally biased region" description="Basic and acidic residues" evidence="4">
    <location>
        <begin position="43"/>
        <end position="57"/>
    </location>
</feature>
<dbReference type="GO" id="GO:0097176">
    <property type="term" value="P:epoxide metabolic process"/>
    <property type="evidence" value="ECO:0007669"/>
    <property type="project" value="TreeGrafter"/>
</dbReference>
<dbReference type="RefSeq" id="XP_065987512.1">
    <property type="nucleotide sequence ID" value="XM_066131414.1"/>
</dbReference>
<evidence type="ECO:0000313" key="7">
    <source>
        <dbReference type="Proteomes" id="UP000510686"/>
    </source>
</evidence>
<reference evidence="6 7" key="1">
    <citation type="submission" date="2020-07" db="EMBL/GenBank/DDBJ databases">
        <title>Telomere length de novo assembly of all 7 chromosomes of the fungus, Metarhizium brunneum, using a novel assembly pipeline.</title>
        <authorList>
            <person name="Saud z."/>
            <person name="Kortsinoglou A."/>
            <person name="Kouvelis V.N."/>
            <person name="Butt T.M."/>
        </authorList>
    </citation>
    <scope>NUCLEOTIDE SEQUENCE [LARGE SCALE GENOMIC DNA]</scope>
    <source>
        <strain evidence="6 7">4556</strain>
    </source>
</reference>
<dbReference type="Gene3D" id="3.40.50.1820">
    <property type="entry name" value="alpha/beta hydrolase"/>
    <property type="match status" value="2"/>
</dbReference>
<keyword evidence="3" id="KW-0378">Hydrolase</keyword>
<evidence type="ECO:0000256" key="1">
    <source>
        <dbReference type="ARBA" id="ARBA00010088"/>
    </source>
</evidence>
<organism evidence="6 7">
    <name type="scientific">Metarhizium brunneum</name>
    <dbReference type="NCBI Taxonomy" id="500148"/>
    <lineage>
        <taxon>Eukaryota</taxon>
        <taxon>Fungi</taxon>
        <taxon>Dikarya</taxon>
        <taxon>Ascomycota</taxon>
        <taxon>Pezizomycotina</taxon>
        <taxon>Sordariomycetes</taxon>
        <taxon>Hypocreomycetidae</taxon>
        <taxon>Hypocreales</taxon>
        <taxon>Clavicipitaceae</taxon>
        <taxon>Metarhizium</taxon>
    </lineage>
</organism>
<dbReference type="OrthoDB" id="7130006at2759"/>
<comment type="similarity">
    <text evidence="1">Belongs to the peptidase S33 family.</text>
</comment>
<dbReference type="Pfam" id="PF06441">
    <property type="entry name" value="EHN"/>
    <property type="match status" value="1"/>
</dbReference>
<gene>
    <name evidence="6" type="ORF">G6M90_00g092150</name>
</gene>
<dbReference type="InterPro" id="IPR010497">
    <property type="entry name" value="Epoxide_hydro_N"/>
</dbReference>
<dbReference type="GeneID" id="26245327"/>
<dbReference type="PANTHER" id="PTHR21661">
    <property type="entry name" value="EPOXIDE HYDROLASE 1-RELATED"/>
    <property type="match status" value="1"/>
</dbReference>
<sequence>MASITPFKIAVPDAAITKLKAKLELSDLPDEVDFSNDWNYGAPRDDSSASPIQDDHTRRRLRKAPRSLRAQAEPEARQYPAPLLPRMYVRPVSSASTTLASPSSGQLTPSPSWPGCTRSCTTGRTGYPWTDDEVLTWGLVCVYQFSAAGAAASVRIYYEARHAGAARTRRGLGYVPGVPLGLSYFPRDLVLPPRTWPVVFERVHGEGGHFAACERPEALVADLRAMFGGGARHVAERFV</sequence>
<evidence type="ECO:0000259" key="5">
    <source>
        <dbReference type="Pfam" id="PF06441"/>
    </source>
</evidence>
<evidence type="ECO:0000313" key="6">
    <source>
        <dbReference type="EMBL" id="QLI72618.1"/>
    </source>
</evidence>
<feature type="domain" description="Epoxide hydrolase N-terminal" evidence="5">
    <location>
        <begin position="4"/>
        <end position="46"/>
    </location>
</feature>
<dbReference type="Proteomes" id="UP000510686">
    <property type="component" value="Chromosome 5"/>
</dbReference>
<dbReference type="SUPFAM" id="SSF53474">
    <property type="entry name" value="alpha/beta-Hydrolases"/>
    <property type="match status" value="1"/>
</dbReference>
<evidence type="ECO:0000256" key="3">
    <source>
        <dbReference type="ARBA" id="ARBA00022801"/>
    </source>
</evidence>
<dbReference type="EMBL" id="CP058936">
    <property type="protein sequence ID" value="QLI72618.1"/>
    <property type="molecule type" value="Genomic_DNA"/>
</dbReference>
<protein>
    <recommendedName>
        <fullName evidence="5">Epoxide hydrolase N-terminal domain-containing protein</fullName>
    </recommendedName>
</protein>
<accession>A0A7D5V223</accession>
<dbReference type="KEGG" id="mbrn:26245327"/>
<evidence type="ECO:0000256" key="2">
    <source>
        <dbReference type="ARBA" id="ARBA00022797"/>
    </source>
</evidence>
<feature type="region of interest" description="Disordered" evidence="4">
    <location>
        <begin position="31"/>
        <end position="76"/>
    </location>
</feature>
<dbReference type="AlphaFoldDB" id="A0A7D5V223"/>
<name>A0A7D5V223_9HYPO</name>
<dbReference type="InterPro" id="IPR029058">
    <property type="entry name" value="AB_hydrolase_fold"/>
</dbReference>